<feature type="region of interest" description="Disordered" evidence="1">
    <location>
        <begin position="179"/>
        <end position="207"/>
    </location>
</feature>
<dbReference type="PANTHER" id="PTHR16078:SF1">
    <property type="entry name" value="COILED-COIL DOMAIN-CONTAINING PROTEIN 87"/>
    <property type="match status" value="1"/>
</dbReference>
<dbReference type="EMBL" id="JAIWYP010000004">
    <property type="protein sequence ID" value="KAH3842261.1"/>
    <property type="molecule type" value="Genomic_DNA"/>
</dbReference>
<feature type="compositionally biased region" description="Acidic residues" evidence="1">
    <location>
        <begin position="605"/>
        <end position="614"/>
    </location>
</feature>
<evidence type="ECO:0000313" key="2">
    <source>
        <dbReference type="EMBL" id="KAH3842261.1"/>
    </source>
</evidence>
<comment type="caution">
    <text evidence="2">The sequence shown here is derived from an EMBL/GenBank/DDBJ whole genome shotgun (WGS) entry which is preliminary data.</text>
</comment>
<reference evidence="2" key="1">
    <citation type="journal article" date="2019" name="bioRxiv">
        <title>The Genome of the Zebra Mussel, Dreissena polymorpha: A Resource for Invasive Species Research.</title>
        <authorList>
            <person name="McCartney M.A."/>
            <person name="Auch B."/>
            <person name="Kono T."/>
            <person name="Mallez S."/>
            <person name="Zhang Y."/>
            <person name="Obille A."/>
            <person name="Becker A."/>
            <person name="Abrahante J.E."/>
            <person name="Garbe J."/>
            <person name="Badalamenti J.P."/>
            <person name="Herman A."/>
            <person name="Mangelson H."/>
            <person name="Liachko I."/>
            <person name="Sullivan S."/>
            <person name="Sone E.D."/>
            <person name="Koren S."/>
            <person name="Silverstein K.A.T."/>
            <person name="Beckman K.B."/>
            <person name="Gohl D.M."/>
        </authorList>
    </citation>
    <scope>NUCLEOTIDE SEQUENCE</scope>
    <source>
        <strain evidence="2">Duluth1</strain>
        <tissue evidence="2">Whole animal</tissue>
    </source>
</reference>
<dbReference type="InterPro" id="IPR037383">
    <property type="entry name" value="CCDC87"/>
</dbReference>
<feature type="region of interest" description="Disordered" evidence="1">
    <location>
        <begin position="332"/>
        <end position="358"/>
    </location>
</feature>
<feature type="compositionally biased region" description="Polar residues" evidence="1">
    <location>
        <begin position="697"/>
        <end position="709"/>
    </location>
</feature>
<reference evidence="2" key="2">
    <citation type="submission" date="2020-11" db="EMBL/GenBank/DDBJ databases">
        <authorList>
            <person name="McCartney M.A."/>
            <person name="Auch B."/>
            <person name="Kono T."/>
            <person name="Mallez S."/>
            <person name="Becker A."/>
            <person name="Gohl D.M."/>
            <person name="Silverstein K.A.T."/>
            <person name="Koren S."/>
            <person name="Bechman K.B."/>
            <person name="Herman A."/>
            <person name="Abrahante J.E."/>
            <person name="Garbe J."/>
        </authorList>
    </citation>
    <scope>NUCLEOTIDE SEQUENCE</scope>
    <source>
        <strain evidence="2">Duluth1</strain>
        <tissue evidence="2">Whole animal</tissue>
    </source>
</reference>
<feature type="region of interest" description="Disordered" evidence="1">
    <location>
        <begin position="605"/>
        <end position="624"/>
    </location>
</feature>
<feature type="compositionally biased region" description="Basic and acidic residues" evidence="1">
    <location>
        <begin position="332"/>
        <end position="343"/>
    </location>
</feature>
<sequence>GGILMGEVTGVWPEIRKQIDDPFLSPDENKELNRRIAVHIVTVCEQLFLHYLKKAEVLNGRGIFSGPANMSRLKAQLSLDANKFLNILTIRRYLVSDIRGRTDLDPAGSDDFLLASPRSRDSDSQPAKMTYKTLIETSRPKSKTKKFHFKSPEHEAQKIVASMPTLDKRPVEELIASLPDRPLQTPSEESEHPMSRMSDTKSPVSGISKETISIQKVVLKRSSSLPEIFAGENLMEELGIDPDIRVDKLDQQEVELLKKDNARSNQAKIDPSSMAPQQGTRGFIANDLQRLMKKGEEEVKTDEDMPPLLQAITRHSKHDGLKARLEKKMKELEEKQQKEHEQRSIPLRAPKHPQPATVKTKLPNKMEVRTSDIRVSERVCISSITLDRYATVYNDLIDEIDASTVKQLDRNLFLGDEIREVYQEIMRTISTQHLELDDDDRVVSAADSVNMTGTMASASLVRRRTDRVINPVFAQNQAKPPWGEMDPKQWVRTPNNPPKNFQGDDVFSSIVGLEETLKLAPVQELFNLTPNMDKVHEVLRNPSKMSQLVTATEEFPSYVQDKVARTYASWLQWWKSTITSDDYLKYLSTQETDYMGAVFHFYDSGDEDEDEEDQVAPTGLPATLGTTTVHHVTHKPSASRATHSSKQSIHKEKEKKLEEMKAAKAEYQEGFWNVNSVLMGGLGREPVIEEEDEDSSSKAPKSADTQRSAKTLKERAAARQSAKMEKSRQDITVSRASKVTTLTTISKIETDRSSVQSEAGEAPLTPQDRLEQVWNNLEMPDSLKLDMAIKYSCNEFFSKLAEAIERWEKVTQMILRREELLVKLEKFERTASDPNRFFEKGQKRSSVQRLKEAQQRSYIYKRIDAIDTDIKQELDFIRKNFKDVITYKGRPYQDKMKWDRIEMLHWLTEERKQNALQYEAILKQVPLKPAQLEPIPMALPAPQKVM</sequence>
<proteinExistence type="predicted"/>
<evidence type="ECO:0000313" key="3">
    <source>
        <dbReference type="Proteomes" id="UP000828390"/>
    </source>
</evidence>
<feature type="region of interest" description="Disordered" evidence="1">
    <location>
        <begin position="688"/>
        <end position="733"/>
    </location>
</feature>
<feature type="region of interest" description="Disordered" evidence="1">
    <location>
        <begin position="631"/>
        <end position="654"/>
    </location>
</feature>
<accession>A0A9D4KNF1</accession>
<dbReference type="Proteomes" id="UP000828390">
    <property type="component" value="Unassembled WGS sequence"/>
</dbReference>
<gene>
    <name evidence="2" type="ORF">DPMN_115758</name>
</gene>
<keyword evidence="3" id="KW-1185">Reference proteome</keyword>
<evidence type="ECO:0000256" key="1">
    <source>
        <dbReference type="SAM" id="MobiDB-lite"/>
    </source>
</evidence>
<dbReference type="PANTHER" id="PTHR16078">
    <property type="entry name" value="COILED-COIL DOMAIN-CONTAINING PROTEIN 87"/>
    <property type="match status" value="1"/>
</dbReference>
<organism evidence="2 3">
    <name type="scientific">Dreissena polymorpha</name>
    <name type="common">Zebra mussel</name>
    <name type="synonym">Mytilus polymorpha</name>
    <dbReference type="NCBI Taxonomy" id="45954"/>
    <lineage>
        <taxon>Eukaryota</taxon>
        <taxon>Metazoa</taxon>
        <taxon>Spiralia</taxon>
        <taxon>Lophotrochozoa</taxon>
        <taxon>Mollusca</taxon>
        <taxon>Bivalvia</taxon>
        <taxon>Autobranchia</taxon>
        <taxon>Heteroconchia</taxon>
        <taxon>Euheterodonta</taxon>
        <taxon>Imparidentia</taxon>
        <taxon>Neoheterodontei</taxon>
        <taxon>Myida</taxon>
        <taxon>Dreissenoidea</taxon>
        <taxon>Dreissenidae</taxon>
        <taxon>Dreissena</taxon>
    </lineage>
</organism>
<name>A0A9D4KNF1_DREPO</name>
<protein>
    <submittedName>
        <fullName evidence="2">Uncharacterized protein</fullName>
    </submittedName>
</protein>
<feature type="non-terminal residue" evidence="2">
    <location>
        <position position="1"/>
    </location>
</feature>
<dbReference type="Gene3D" id="1.20.58.1520">
    <property type="match status" value="1"/>
</dbReference>
<feature type="compositionally biased region" description="Basic and acidic residues" evidence="1">
    <location>
        <begin position="711"/>
        <end position="729"/>
    </location>
</feature>
<dbReference type="AlphaFoldDB" id="A0A9D4KNF1"/>